<reference evidence="3 4" key="1">
    <citation type="journal article" date="2009" name="Int. J. Syst. Evol. Microbiol.">
        <title>Nocardioides caeni sp. nov., isolated from wastewater.</title>
        <authorList>
            <person name="Yoon J.H."/>
            <person name="Kang S.J."/>
            <person name="Park S."/>
            <person name="Kim W."/>
            <person name="Oh T.K."/>
        </authorList>
    </citation>
    <scope>NUCLEOTIDE SEQUENCE [LARGE SCALE GENOMIC DNA]</scope>
    <source>
        <strain evidence="3 4">DSM 23134</strain>
    </source>
</reference>
<evidence type="ECO:0000313" key="3">
    <source>
        <dbReference type="EMBL" id="THV16045.1"/>
    </source>
</evidence>
<proteinExistence type="predicted"/>
<evidence type="ECO:0000313" key="4">
    <source>
        <dbReference type="Proteomes" id="UP000307087"/>
    </source>
</evidence>
<comment type="caution">
    <text evidence="3">The sequence shown here is derived from an EMBL/GenBank/DDBJ whole genome shotgun (WGS) entry which is preliminary data.</text>
</comment>
<dbReference type="Pfam" id="PF09983">
    <property type="entry name" value="JetD_C"/>
    <property type="match status" value="1"/>
</dbReference>
<protein>
    <recommendedName>
        <fullName evidence="5">DUF3322 and DUF2220 domain-containing protein</fullName>
    </recommendedName>
</protein>
<keyword evidence="4" id="KW-1185">Reference proteome</keyword>
<feature type="domain" description="Wadjet protein JetD C-terminal" evidence="1">
    <location>
        <begin position="213"/>
        <end position="391"/>
    </location>
</feature>
<accession>A0A4S8NI71</accession>
<dbReference type="InterPro" id="IPR024537">
    <property type="entry name" value="DUF3322"/>
</dbReference>
<evidence type="ECO:0000259" key="2">
    <source>
        <dbReference type="Pfam" id="PF11795"/>
    </source>
</evidence>
<dbReference type="Proteomes" id="UP000307087">
    <property type="component" value="Unassembled WGS sequence"/>
</dbReference>
<gene>
    <name evidence="3" type="ORF">E9934_06830</name>
</gene>
<name>A0A4S8NI71_9ACTN</name>
<dbReference type="InterPro" id="IPR024534">
    <property type="entry name" value="JetD_C"/>
</dbReference>
<organism evidence="3 4">
    <name type="scientific">Nocardioides caeni</name>
    <dbReference type="NCBI Taxonomy" id="574700"/>
    <lineage>
        <taxon>Bacteria</taxon>
        <taxon>Bacillati</taxon>
        <taxon>Actinomycetota</taxon>
        <taxon>Actinomycetes</taxon>
        <taxon>Propionibacteriales</taxon>
        <taxon>Nocardioidaceae</taxon>
        <taxon>Nocardioides</taxon>
    </lineage>
</organism>
<dbReference type="Pfam" id="PF11795">
    <property type="entry name" value="DUF3322"/>
    <property type="match status" value="1"/>
</dbReference>
<dbReference type="EMBL" id="STGW01000003">
    <property type="protein sequence ID" value="THV16045.1"/>
    <property type="molecule type" value="Genomic_DNA"/>
</dbReference>
<feature type="domain" description="DUF3322" evidence="2">
    <location>
        <begin position="22"/>
        <end position="201"/>
    </location>
</feature>
<sequence>MDHADPRRGRDRPGVKAPADALAELARRLEKTWSQVVTGAAWATDIRLGSSGLTGQRLAEVWDQVHPVRTAWLHWAESSGPGVDLEWRDARLHRSEQPLPSVLRVADIDTAARLLQDGWPARLAQGRSRATRLADDFPHHPDPAGILRATRELSDVNFDLVVRAARWFADPHPAGLTARQVPVEGMGTKWLGHHGGVVRRLAGPASLDLEPGRPSRVHLTYLDPTHLDSGGRRHDVATMGDVDVVAYQPRLVLISENRDTAQQFPRVPGGIAIEGDGNGPGAIPSLGWVRACPDVVYWGDMDAKGLEILASFRAAGLPVRSMFMDMTAYRRWQRFGVDHNHNDTPLGPRPARAIDLEPGERELYEALCSPEWPGHRRIEQERIPLDVAGQALDVRD</sequence>
<dbReference type="AlphaFoldDB" id="A0A4S8NI71"/>
<evidence type="ECO:0008006" key="5">
    <source>
        <dbReference type="Google" id="ProtNLM"/>
    </source>
</evidence>
<evidence type="ECO:0000259" key="1">
    <source>
        <dbReference type="Pfam" id="PF09983"/>
    </source>
</evidence>